<sequence>MNANEIKDKKADIVKFSEDRERILESSEKILNITNKLISFIVHLF</sequence>
<dbReference type="EMBL" id="CAJVPY010007074">
    <property type="protein sequence ID" value="CAG8674725.1"/>
    <property type="molecule type" value="Genomic_DNA"/>
</dbReference>
<comment type="caution">
    <text evidence="1">The sequence shown here is derived from an EMBL/GenBank/DDBJ whole genome shotgun (WGS) entry which is preliminary data.</text>
</comment>
<proteinExistence type="predicted"/>
<protein>
    <submittedName>
        <fullName evidence="1">10175_t:CDS:1</fullName>
    </submittedName>
</protein>
<dbReference type="Proteomes" id="UP000789405">
    <property type="component" value="Unassembled WGS sequence"/>
</dbReference>
<keyword evidence="2" id="KW-1185">Reference proteome</keyword>
<organism evidence="1 2">
    <name type="scientific">Dentiscutata erythropus</name>
    <dbReference type="NCBI Taxonomy" id="1348616"/>
    <lineage>
        <taxon>Eukaryota</taxon>
        <taxon>Fungi</taxon>
        <taxon>Fungi incertae sedis</taxon>
        <taxon>Mucoromycota</taxon>
        <taxon>Glomeromycotina</taxon>
        <taxon>Glomeromycetes</taxon>
        <taxon>Diversisporales</taxon>
        <taxon>Gigasporaceae</taxon>
        <taxon>Dentiscutata</taxon>
    </lineage>
</organism>
<gene>
    <name evidence="1" type="ORF">DERYTH_LOCUS11448</name>
</gene>
<reference evidence="1" key="1">
    <citation type="submission" date="2021-06" db="EMBL/GenBank/DDBJ databases">
        <authorList>
            <person name="Kallberg Y."/>
            <person name="Tangrot J."/>
            <person name="Rosling A."/>
        </authorList>
    </citation>
    <scope>NUCLEOTIDE SEQUENCE</scope>
    <source>
        <strain evidence="1">MA453B</strain>
    </source>
</reference>
<evidence type="ECO:0000313" key="2">
    <source>
        <dbReference type="Proteomes" id="UP000789405"/>
    </source>
</evidence>
<dbReference type="AlphaFoldDB" id="A0A9N9EE14"/>
<evidence type="ECO:0000313" key="1">
    <source>
        <dbReference type="EMBL" id="CAG8674725.1"/>
    </source>
</evidence>
<accession>A0A9N9EE14</accession>
<name>A0A9N9EE14_9GLOM</name>